<feature type="chain" id="PRO_5043205931" description="Lipoprotein" evidence="1">
    <location>
        <begin position="18"/>
        <end position="226"/>
    </location>
</feature>
<evidence type="ECO:0000313" key="5">
    <source>
        <dbReference type="Proteomes" id="UP000468990"/>
    </source>
</evidence>
<dbReference type="EMBL" id="WKKG01000003">
    <property type="protein sequence ID" value="MRX67866.1"/>
    <property type="molecule type" value="Genomic_DNA"/>
</dbReference>
<sequence>MKTKSLLLLFFITILIACNSRNEKANESKKNIETKHEVNTSIEPKEKLKDKSIYDSKFLGKENVLINDHKVILTKDEFESIYTHVDSISTQLWECGSPFEWLDEKWMIKTYGKKNKETGNFNTFNGEITTIFSQNIQFATNNHIVLFDTGFVGNNSFKIISHNITLNKDTTVKEFRSKFPNTEMEKTDYPNEVRFRFYLDNKSDDCFLFYFKDGKLNYLTLWWLLC</sequence>
<keyword evidence="1" id="KW-0732">Signal</keyword>
<dbReference type="EMBL" id="FXTA01000005">
    <property type="protein sequence ID" value="SMO86136.1"/>
    <property type="molecule type" value="Genomic_DNA"/>
</dbReference>
<proteinExistence type="predicted"/>
<evidence type="ECO:0000313" key="4">
    <source>
        <dbReference type="Proteomes" id="UP000317289"/>
    </source>
</evidence>
<evidence type="ECO:0000313" key="2">
    <source>
        <dbReference type="EMBL" id="MRX67866.1"/>
    </source>
</evidence>
<evidence type="ECO:0000313" key="3">
    <source>
        <dbReference type="EMBL" id="SMO86136.1"/>
    </source>
</evidence>
<gene>
    <name evidence="2" type="ORF">GJU42_07825</name>
    <name evidence="3" type="ORF">SAMN06265349_105243</name>
</gene>
<dbReference type="PROSITE" id="PS51257">
    <property type="entry name" value="PROKAR_LIPOPROTEIN"/>
    <property type="match status" value="1"/>
</dbReference>
<evidence type="ECO:0000256" key="1">
    <source>
        <dbReference type="SAM" id="SignalP"/>
    </source>
</evidence>
<dbReference type="AlphaFoldDB" id="A0A521EQD3"/>
<evidence type="ECO:0008006" key="6">
    <source>
        <dbReference type="Google" id="ProtNLM"/>
    </source>
</evidence>
<keyword evidence="5" id="KW-1185">Reference proteome</keyword>
<dbReference type="Proteomes" id="UP000317289">
    <property type="component" value="Unassembled WGS sequence"/>
</dbReference>
<organism evidence="3 4">
    <name type="scientific">Flavobacterium resistens</name>
    <dbReference type="NCBI Taxonomy" id="443612"/>
    <lineage>
        <taxon>Bacteria</taxon>
        <taxon>Pseudomonadati</taxon>
        <taxon>Bacteroidota</taxon>
        <taxon>Flavobacteriia</taxon>
        <taxon>Flavobacteriales</taxon>
        <taxon>Flavobacteriaceae</taxon>
        <taxon>Flavobacterium</taxon>
    </lineage>
</organism>
<reference evidence="2 5" key="2">
    <citation type="submission" date="2019-11" db="EMBL/GenBank/DDBJ databases">
        <title>Flavobacterium resistens genome.</title>
        <authorList>
            <person name="Wilson V.M."/>
            <person name="Newman J.D."/>
        </authorList>
    </citation>
    <scope>NUCLEOTIDE SEQUENCE [LARGE SCALE GENOMIC DNA]</scope>
    <source>
        <strain evidence="2 5">DSM 19382</strain>
    </source>
</reference>
<accession>A0A521EQD3</accession>
<name>A0A521EQD3_9FLAO</name>
<dbReference type="OrthoDB" id="763755at2"/>
<protein>
    <recommendedName>
        <fullName evidence="6">Lipoprotein</fullName>
    </recommendedName>
</protein>
<reference evidence="3 4" key="1">
    <citation type="submission" date="2017-05" db="EMBL/GenBank/DDBJ databases">
        <authorList>
            <person name="Varghese N."/>
            <person name="Submissions S."/>
        </authorList>
    </citation>
    <scope>NUCLEOTIDE SEQUENCE [LARGE SCALE GENOMIC DNA]</scope>
    <source>
        <strain evidence="3 4">DSM 19382</strain>
    </source>
</reference>
<dbReference type="RefSeq" id="WP_142451922.1">
    <property type="nucleotide sequence ID" value="NZ_FXTA01000005.1"/>
</dbReference>
<feature type="signal peptide" evidence="1">
    <location>
        <begin position="1"/>
        <end position="17"/>
    </location>
</feature>
<dbReference type="Proteomes" id="UP000468990">
    <property type="component" value="Unassembled WGS sequence"/>
</dbReference>